<feature type="chain" id="PRO_5039108552" evidence="1">
    <location>
        <begin position="26"/>
        <end position="505"/>
    </location>
</feature>
<organism evidence="2 3">
    <name type="scientific">Candidatus Limisoma intestinavium</name>
    <dbReference type="NCBI Taxonomy" id="2840856"/>
    <lineage>
        <taxon>Bacteria</taxon>
        <taxon>Pseudomonadati</taxon>
        <taxon>Bacteroidota</taxon>
        <taxon>Bacteroidia</taxon>
        <taxon>Bacteroidales</taxon>
        <taxon>Candidatus Limisoma</taxon>
    </lineage>
</organism>
<sequence length="505" mass="55927">MKTRLFSKLSMLVALSTVLFFVSCSKTPEDLINYVPKESMVVVTARPADLVKKADAEGLMKKMGMDRSDRKEFDKVLDIFNGESGVNMEQVVLFEYDQRGAFLSFIIDDEKKFEEIELIADYTTKHDNKDLTYYEFDDLETLNLVVDGGYAWLAMGEYDADEAIDAVKKFTDLGSDESIASVPGFTENMTAGGDINVYVNIEAAIDLAGLSEDAIDRQLSGMGLTAKDLHIEDYTTSRLYMSLAINKDDMKLTMKMLDGEGKSIMSKLAHGTVDTGMLKYFDRNTTFVYAMTLPDYMNKLFANLKGMMSANAGDTSMLIAEKLLNSVGDNVAVGISFSNDFLTEVYDEYWGEYRIEPNERAIGMTFVVKCKRNMASELSNIATMAGIPTESDGSLVIPVDENIAFKVWADGNYLIASNREAPTASLSDPGFFAGKTAAAYLNMSKNSGLSQSIRNSYGYDIDLTAICYGDKENGVLEVKINNNKEDSALAYFLHLFVELANDPNL</sequence>
<proteinExistence type="predicted"/>
<accession>A0A9D1LG35</accession>
<dbReference type="AlphaFoldDB" id="A0A9D1LG35"/>
<name>A0A9D1LG35_9BACT</name>
<dbReference type="Proteomes" id="UP000824076">
    <property type="component" value="Unassembled WGS sequence"/>
</dbReference>
<comment type="caution">
    <text evidence="2">The sequence shown here is derived from an EMBL/GenBank/DDBJ whole genome shotgun (WGS) entry which is preliminary data.</text>
</comment>
<dbReference type="PROSITE" id="PS51257">
    <property type="entry name" value="PROKAR_LIPOPROTEIN"/>
    <property type="match status" value="1"/>
</dbReference>
<keyword evidence="1" id="KW-0732">Signal</keyword>
<gene>
    <name evidence="2" type="ORF">IAD18_06890</name>
</gene>
<feature type="signal peptide" evidence="1">
    <location>
        <begin position="1"/>
        <end position="25"/>
    </location>
</feature>
<evidence type="ECO:0000313" key="3">
    <source>
        <dbReference type="Proteomes" id="UP000824076"/>
    </source>
</evidence>
<protein>
    <submittedName>
        <fullName evidence="2">DUF4836 family protein</fullName>
    </submittedName>
</protein>
<dbReference type="EMBL" id="DVMS01000195">
    <property type="protein sequence ID" value="HIU39373.1"/>
    <property type="molecule type" value="Genomic_DNA"/>
</dbReference>
<evidence type="ECO:0000256" key="1">
    <source>
        <dbReference type="SAM" id="SignalP"/>
    </source>
</evidence>
<reference evidence="2" key="2">
    <citation type="journal article" date="2021" name="PeerJ">
        <title>Extensive microbial diversity within the chicken gut microbiome revealed by metagenomics and culture.</title>
        <authorList>
            <person name="Gilroy R."/>
            <person name="Ravi A."/>
            <person name="Getino M."/>
            <person name="Pursley I."/>
            <person name="Horton D.L."/>
            <person name="Alikhan N.F."/>
            <person name="Baker D."/>
            <person name="Gharbi K."/>
            <person name="Hall N."/>
            <person name="Watson M."/>
            <person name="Adriaenssens E.M."/>
            <person name="Foster-Nyarko E."/>
            <person name="Jarju S."/>
            <person name="Secka A."/>
            <person name="Antonio M."/>
            <person name="Oren A."/>
            <person name="Chaudhuri R.R."/>
            <person name="La Ragione R."/>
            <person name="Hildebrand F."/>
            <person name="Pallen M.J."/>
        </authorList>
    </citation>
    <scope>NUCLEOTIDE SEQUENCE</scope>
    <source>
        <strain evidence="2">17073</strain>
    </source>
</reference>
<reference evidence="2" key="1">
    <citation type="submission" date="2020-10" db="EMBL/GenBank/DDBJ databases">
        <authorList>
            <person name="Gilroy R."/>
        </authorList>
    </citation>
    <scope>NUCLEOTIDE SEQUENCE</scope>
    <source>
        <strain evidence="2">17073</strain>
    </source>
</reference>
<evidence type="ECO:0000313" key="2">
    <source>
        <dbReference type="EMBL" id="HIU39373.1"/>
    </source>
</evidence>